<evidence type="ECO:0000313" key="10">
    <source>
        <dbReference type="EMBL" id="KKY30708.1"/>
    </source>
</evidence>
<accession>A0A0G2H670</accession>
<dbReference type="GO" id="GO:0004497">
    <property type="term" value="F:monooxygenase activity"/>
    <property type="evidence" value="ECO:0007669"/>
    <property type="project" value="UniProtKB-KW"/>
</dbReference>
<evidence type="ECO:0000256" key="7">
    <source>
        <dbReference type="ARBA" id="ARBA00023033"/>
    </source>
</evidence>
<dbReference type="EMBL" id="LCUC01000452">
    <property type="protein sequence ID" value="KKY30708.1"/>
    <property type="molecule type" value="Genomic_DNA"/>
</dbReference>
<organism evidence="10 11">
    <name type="scientific">Diaporthe ampelina</name>
    <dbReference type="NCBI Taxonomy" id="1214573"/>
    <lineage>
        <taxon>Eukaryota</taxon>
        <taxon>Fungi</taxon>
        <taxon>Dikarya</taxon>
        <taxon>Ascomycota</taxon>
        <taxon>Pezizomycotina</taxon>
        <taxon>Sordariomycetes</taxon>
        <taxon>Sordariomycetidae</taxon>
        <taxon>Diaporthales</taxon>
        <taxon>Diaporthaceae</taxon>
        <taxon>Diaporthe</taxon>
    </lineage>
</organism>
<dbReference type="PANTHER" id="PTHR46206:SF2">
    <property type="entry name" value="CYTOCHROME P450 MONOOXYGENASE AUSG-RELATED"/>
    <property type="match status" value="1"/>
</dbReference>
<dbReference type="InterPro" id="IPR001128">
    <property type="entry name" value="Cyt_P450"/>
</dbReference>
<dbReference type="InterPro" id="IPR036396">
    <property type="entry name" value="Cyt_P450_sf"/>
</dbReference>
<keyword evidence="11" id="KW-1185">Reference proteome</keyword>
<name>A0A0G2H670_9PEZI</name>
<proteinExistence type="inferred from homology"/>
<protein>
    <submittedName>
        <fullName evidence="10">Putative cytochrome p450 monooxygenase</fullName>
    </submittedName>
</protein>
<reference evidence="10 11" key="2">
    <citation type="submission" date="2015-05" db="EMBL/GenBank/DDBJ databases">
        <authorList>
            <person name="Morales-Cruz A."/>
            <person name="Amrine K.C."/>
            <person name="Cantu D."/>
        </authorList>
    </citation>
    <scope>NUCLEOTIDE SEQUENCE [LARGE SCALE GENOMIC DNA]</scope>
    <source>
        <strain evidence="10">DA912</strain>
    </source>
</reference>
<evidence type="ECO:0000313" key="11">
    <source>
        <dbReference type="Proteomes" id="UP000034680"/>
    </source>
</evidence>
<dbReference type="InterPro" id="IPR002403">
    <property type="entry name" value="Cyt_P450_E_grp-IV"/>
</dbReference>
<dbReference type="PANTHER" id="PTHR46206">
    <property type="entry name" value="CYTOCHROME P450"/>
    <property type="match status" value="1"/>
</dbReference>
<dbReference type="OrthoDB" id="1844152at2759"/>
<dbReference type="Gene3D" id="1.10.630.10">
    <property type="entry name" value="Cytochrome P450"/>
    <property type="match status" value="1"/>
</dbReference>
<dbReference type="Proteomes" id="UP000034680">
    <property type="component" value="Unassembled WGS sequence"/>
</dbReference>
<evidence type="ECO:0000256" key="9">
    <source>
        <dbReference type="RuleBase" id="RU000461"/>
    </source>
</evidence>
<evidence type="ECO:0000256" key="5">
    <source>
        <dbReference type="ARBA" id="ARBA00023002"/>
    </source>
</evidence>
<evidence type="ECO:0000256" key="2">
    <source>
        <dbReference type="ARBA" id="ARBA00010617"/>
    </source>
</evidence>
<evidence type="ECO:0000256" key="3">
    <source>
        <dbReference type="ARBA" id="ARBA00022617"/>
    </source>
</evidence>
<comment type="similarity">
    <text evidence="2 9">Belongs to the cytochrome P450 family.</text>
</comment>
<evidence type="ECO:0000256" key="6">
    <source>
        <dbReference type="ARBA" id="ARBA00023004"/>
    </source>
</evidence>
<evidence type="ECO:0000256" key="8">
    <source>
        <dbReference type="PIRSR" id="PIRSR602403-1"/>
    </source>
</evidence>
<comment type="caution">
    <text evidence="10">The sequence shown here is derived from an EMBL/GenBank/DDBJ whole genome shotgun (WGS) entry which is preliminary data.</text>
</comment>
<dbReference type="InterPro" id="IPR017972">
    <property type="entry name" value="Cyt_P450_CS"/>
</dbReference>
<feature type="binding site" description="axial binding residue" evidence="8">
    <location>
        <position position="117"/>
    </location>
    <ligand>
        <name>heme</name>
        <dbReference type="ChEBI" id="CHEBI:30413"/>
    </ligand>
    <ligandPart>
        <name>Fe</name>
        <dbReference type="ChEBI" id="CHEBI:18248"/>
    </ligandPart>
</feature>
<dbReference type="GO" id="GO:0005506">
    <property type="term" value="F:iron ion binding"/>
    <property type="evidence" value="ECO:0007669"/>
    <property type="project" value="InterPro"/>
</dbReference>
<keyword evidence="4 8" id="KW-0479">Metal-binding</keyword>
<dbReference type="PROSITE" id="PS00086">
    <property type="entry name" value="CYTOCHROME_P450"/>
    <property type="match status" value="1"/>
</dbReference>
<dbReference type="CDD" id="cd11041">
    <property type="entry name" value="CYP503A1-like"/>
    <property type="match status" value="1"/>
</dbReference>
<dbReference type="AlphaFoldDB" id="A0A0G2H670"/>
<dbReference type="Pfam" id="PF00067">
    <property type="entry name" value="p450"/>
    <property type="match status" value="1"/>
</dbReference>
<reference evidence="10 11" key="1">
    <citation type="submission" date="2015-05" db="EMBL/GenBank/DDBJ databases">
        <title>Distinctive expansion of gene families associated with plant cell wall degradation and secondary metabolism in the genomes of grapevine trunk pathogens.</title>
        <authorList>
            <person name="Lawrence D.P."/>
            <person name="Travadon R."/>
            <person name="Rolshausen P.E."/>
            <person name="Baumgartner K."/>
        </authorList>
    </citation>
    <scope>NUCLEOTIDE SEQUENCE [LARGE SCALE GENOMIC DNA]</scope>
    <source>
        <strain evidence="10">DA912</strain>
    </source>
</reference>
<sequence length="182" mass="20841">MLREEIIRVLSAEGWRKTSLYNLKLLDSVIKESQRLKPTSIANMRRVAEKNIDLPNGVHIRKGEKIVVSLTDLFERPCEFDGHRWIRLRDVPGKEHSAHLVAVTRDHIGFGLGEHACPGRFFAANELKIVLCHLLLKFDWEFVPGARPKVLANGFSLTLDPRAKLRMRRRTAELDLESLSVD</sequence>
<keyword evidence="5 9" id="KW-0560">Oxidoreductase</keyword>
<dbReference type="GO" id="GO:0016705">
    <property type="term" value="F:oxidoreductase activity, acting on paired donors, with incorporation or reduction of molecular oxygen"/>
    <property type="evidence" value="ECO:0007669"/>
    <property type="project" value="InterPro"/>
</dbReference>
<evidence type="ECO:0000256" key="4">
    <source>
        <dbReference type="ARBA" id="ARBA00022723"/>
    </source>
</evidence>
<comment type="cofactor">
    <cofactor evidence="1 8">
        <name>heme</name>
        <dbReference type="ChEBI" id="CHEBI:30413"/>
    </cofactor>
</comment>
<gene>
    <name evidence="10" type="ORF">UCDDA912_g09350</name>
</gene>
<dbReference type="SUPFAM" id="SSF48264">
    <property type="entry name" value="Cytochrome P450"/>
    <property type="match status" value="1"/>
</dbReference>
<evidence type="ECO:0000256" key="1">
    <source>
        <dbReference type="ARBA" id="ARBA00001971"/>
    </source>
</evidence>
<dbReference type="STRING" id="1214573.A0A0G2H670"/>
<dbReference type="GO" id="GO:0020037">
    <property type="term" value="F:heme binding"/>
    <property type="evidence" value="ECO:0007669"/>
    <property type="project" value="InterPro"/>
</dbReference>
<keyword evidence="7 9" id="KW-0503">Monooxygenase</keyword>
<keyword evidence="6 8" id="KW-0408">Iron</keyword>
<dbReference type="PRINTS" id="PR00465">
    <property type="entry name" value="EP450IV"/>
</dbReference>
<keyword evidence="3 8" id="KW-0349">Heme</keyword>